<dbReference type="AlphaFoldDB" id="A0A3T0E9P0"/>
<evidence type="ECO:0000259" key="4">
    <source>
        <dbReference type="Pfam" id="PF00561"/>
    </source>
</evidence>
<organism evidence="6 7">
    <name type="scientific">Glycocaulis alkaliphilus</name>
    <dbReference type="NCBI Taxonomy" id="1434191"/>
    <lineage>
        <taxon>Bacteria</taxon>
        <taxon>Pseudomonadati</taxon>
        <taxon>Pseudomonadota</taxon>
        <taxon>Alphaproteobacteria</taxon>
        <taxon>Maricaulales</taxon>
        <taxon>Maricaulaceae</taxon>
        <taxon>Glycocaulis</taxon>
    </lineage>
</organism>
<dbReference type="Pfam" id="PF08386">
    <property type="entry name" value="Abhydrolase_4"/>
    <property type="match status" value="1"/>
</dbReference>
<feature type="transmembrane region" description="Helical" evidence="2">
    <location>
        <begin position="631"/>
        <end position="656"/>
    </location>
</feature>
<protein>
    <recommendedName>
        <fullName evidence="8">TAP domain-containing protein</fullName>
    </recommendedName>
</protein>
<dbReference type="InterPro" id="IPR029058">
    <property type="entry name" value="AB_hydrolase_fold"/>
</dbReference>
<evidence type="ECO:0000256" key="1">
    <source>
        <dbReference type="SAM" id="MobiDB-lite"/>
    </source>
</evidence>
<reference evidence="6 7" key="1">
    <citation type="submission" date="2016-12" db="EMBL/GenBank/DDBJ databases">
        <title>The genome of dimorphic prosthecate Glycocaulis alkaliphilus 6b-8t, isolated from crude oil dictates its adaptability in petroleum environments.</title>
        <authorList>
            <person name="Wu X.-L."/>
            <person name="Geng S."/>
        </authorList>
    </citation>
    <scope>NUCLEOTIDE SEQUENCE [LARGE SCALE GENOMIC DNA]</scope>
    <source>
        <strain evidence="6 7">6B-8</strain>
    </source>
</reference>
<dbReference type="PANTHER" id="PTHR43798">
    <property type="entry name" value="MONOACYLGLYCEROL LIPASE"/>
    <property type="match status" value="1"/>
</dbReference>
<dbReference type="Proteomes" id="UP000286954">
    <property type="component" value="Chromosome"/>
</dbReference>
<evidence type="ECO:0000256" key="3">
    <source>
        <dbReference type="SAM" id="SignalP"/>
    </source>
</evidence>
<keyword evidence="2" id="KW-1133">Transmembrane helix</keyword>
<feature type="domain" description="AB hydrolase-1" evidence="4">
    <location>
        <begin position="158"/>
        <end position="303"/>
    </location>
</feature>
<feature type="region of interest" description="Disordered" evidence="1">
    <location>
        <begin position="28"/>
        <end position="51"/>
    </location>
</feature>
<keyword evidence="3" id="KW-0732">Signal</keyword>
<feature type="transmembrane region" description="Helical" evidence="2">
    <location>
        <begin position="595"/>
        <end position="619"/>
    </location>
</feature>
<feature type="compositionally biased region" description="Acidic residues" evidence="1">
    <location>
        <begin position="37"/>
        <end position="48"/>
    </location>
</feature>
<evidence type="ECO:0000259" key="5">
    <source>
        <dbReference type="Pfam" id="PF08386"/>
    </source>
</evidence>
<keyword evidence="2" id="KW-0472">Membrane</keyword>
<dbReference type="InterPro" id="IPR050266">
    <property type="entry name" value="AB_hydrolase_sf"/>
</dbReference>
<dbReference type="InterPro" id="IPR000073">
    <property type="entry name" value="AB_hydrolase_1"/>
</dbReference>
<feature type="transmembrane region" description="Helical" evidence="2">
    <location>
        <begin position="676"/>
        <end position="695"/>
    </location>
</feature>
<sequence>MVRNWQGALAALTLIFGVSAAGWAVQEDAAPPVEPESTVEDAGPEDVPDLSTSDEALASEAVASSFTDAPPPALTSLAEGDTVPVICPFRGSIDYEPGDISCGLLAVRENREAETSRVIQLLYVKIHARGPEDDEAERDDSEDEERRYEPLADPIAYLTGGPGVGVTSYVERFVDHAATETRDLYILQQRGITQSGDFCPLFSLEEPALNTGQTIAEQEEFERRRLARCFERALAEGVDLSAYNTVENARDVRVLREALGYESWNVWGISYGSHLGQMLTRVDPEGIRALVLDAIVPNDLENLMRIHRWAARVLDHIVTTCEADAACARAYPDLEARTYAAIASLQENPVVVTVSDTEVFPGGQVAVGGAAIAFAPFSMMYEQSTYAGLAGVLNALVRAAERRDETVFTAIALGGGGDLAGGDFSPGMNAAISCNDGYTWHSAQVIAEDMGEVPGLAGLIGSVEGAAASQALCEQYGMGLRDRVDYMPVSFDGPTLVVNGAWDPITPPDLARQIMPGFANGQYLEVPFAGHGPTRSDECTAGIMVAFFDDPAAGLDTSCVETANAEPSFVIPMTSRFVARAIVNMEEDPPALIGLLAWGGISAFILGMALLVFPVAFVLRRIDRTPSANTGGARAASVTAAMLGMVGLAVLGYAAWYTSEISPIVLIAGFAGPARIGAWAILLGGLAGLAALFLVAGARLSSGRMAIGTLAGIILTALAAVSLAVFAAVADLTPF</sequence>
<feature type="signal peptide" evidence="3">
    <location>
        <begin position="1"/>
        <end position="20"/>
    </location>
</feature>
<dbReference type="Gene3D" id="3.40.50.1820">
    <property type="entry name" value="alpha/beta hydrolase"/>
    <property type="match status" value="1"/>
</dbReference>
<feature type="transmembrane region" description="Helical" evidence="2">
    <location>
        <begin position="707"/>
        <end position="730"/>
    </location>
</feature>
<dbReference type="RefSeq" id="WP_170175483.1">
    <property type="nucleotide sequence ID" value="NZ_BMFB01000005.1"/>
</dbReference>
<dbReference type="KEGG" id="gak:X907_1243"/>
<feature type="chain" id="PRO_5019375670" description="TAP domain-containing protein" evidence="3">
    <location>
        <begin position="21"/>
        <end position="735"/>
    </location>
</feature>
<evidence type="ECO:0000256" key="2">
    <source>
        <dbReference type="SAM" id="Phobius"/>
    </source>
</evidence>
<feature type="domain" description="Peptidase S33 tripeptidyl aminopeptidase-like C-terminal" evidence="5">
    <location>
        <begin position="468"/>
        <end position="559"/>
    </location>
</feature>
<dbReference type="Pfam" id="PF00561">
    <property type="entry name" value="Abhydrolase_1"/>
    <property type="match status" value="1"/>
</dbReference>
<dbReference type="GO" id="GO:0016020">
    <property type="term" value="C:membrane"/>
    <property type="evidence" value="ECO:0007669"/>
    <property type="project" value="TreeGrafter"/>
</dbReference>
<dbReference type="InterPro" id="IPR013595">
    <property type="entry name" value="Pept_S33_TAP-like_C"/>
</dbReference>
<evidence type="ECO:0000313" key="7">
    <source>
        <dbReference type="Proteomes" id="UP000286954"/>
    </source>
</evidence>
<accession>A0A3T0E9P0</accession>
<keyword evidence="7" id="KW-1185">Reference proteome</keyword>
<evidence type="ECO:0000313" key="6">
    <source>
        <dbReference type="EMBL" id="AZU03778.1"/>
    </source>
</evidence>
<keyword evidence="2" id="KW-0812">Transmembrane</keyword>
<dbReference type="PANTHER" id="PTHR43798:SF27">
    <property type="entry name" value="HYDROLASE ALPHA_BETA HYDROLASE FOLD FAMILY"/>
    <property type="match status" value="1"/>
</dbReference>
<evidence type="ECO:0008006" key="8">
    <source>
        <dbReference type="Google" id="ProtNLM"/>
    </source>
</evidence>
<dbReference type="SUPFAM" id="SSF53474">
    <property type="entry name" value="alpha/beta-Hydrolases"/>
    <property type="match status" value="1"/>
</dbReference>
<dbReference type="EMBL" id="CP018911">
    <property type="protein sequence ID" value="AZU03778.1"/>
    <property type="molecule type" value="Genomic_DNA"/>
</dbReference>
<name>A0A3T0E9P0_9PROT</name>
<proteinExistence type="predicted"/>
<gene>
    <name evidence="6" type="ORF">X907_1243</name>
</gene>